<sequence length="109" mass="11633">MAEGSKSPAVQALEIEQAKQREQEGKGDLDKALEDTFPASDPVSQTFTAIPSGRTDPAEAHRVRNSADDNGVVPTSSGYPDTIRSWIRERPLTAVALTAAVAWILGASR</sequence>
<evidence type="ECO:0000313" key="3">
    <source>
        <dbReference type="Proteomes" id="UP000311605"/>
    </source>
</evidence>
<organism evidence="2 3">
    <name type="scientific">Aliirhizobium smilacinae</name>
    <dbReference type="NCBI Taxonomy" id="1395944"/>
    <lineage>
        <taxon>Bacteria</taxon>
        <taxon>Pseudomonadati</taxon>
        <taxon>Pseudomonadota</taxon>
        <taxon>Alphaproteobacteria</taxon>
        <taxon>Hyphomicrobiales</taxon>
        <taxon>Rhizobiaceae</taxon>
        <taxon>Aliirhizobium</taxon>
    </lineage>
</organism>
<gene>
    <name evidence="2" type="ORF">FHP24_01315</name>
</gene>
<dbReference type="OrthoDB" id="8129930at2"/>
<proteinExistence type="predicted"/>
<evidence type="ECO:0000313" key="2">
    <source>
        <dbReference type="EMBL" id="TNM64971.1"/>
    </source>
</evidence>
<keyword evidence="3" id="KW-1185">Reference proteome</keyword>
<feature type="compositionally biased region" description="Basic and acidic residues" evidence="1">
    <location>
        <begin position="16"/>
        <end position="34"/>
    </location>
</feature>
<dbReference type="EMBL" id="VDMN01000001">
    <property type="protein sequence ID" value="TNM64971.1"/>
    <property type="molecule type" value="Genomic_DNA"/>
</dbReference>
<accession>A0A5C4XPY0</accession>
<name>A0A5C4XPY0_9HYPH</name>
<feature type="region of interest" description="Disordered" evidence="1">
    <location>
        <begin position="1"/>
        <end position="80"/>
    </location>
</feature>
<evidence type="ECO:0000256" key="1">
    <source>
        <dbReference type="SAM" id="MobiDB-lite"/>
    </source>
</evidence>
<comment type="caution">
    <text evidence="2">The sequence shown here is derived from an EMBL/GenBank/DDBJ whole genome shotgun (WGS) entry which is preliminary data.</text>
</comment>
<dbReference type="RefSeq" id="WP_139671803.1">
    <property type="nucleotide sequence ID" value="NZ_VDMN01000001.1"/>
</dbReference>
<protein>
    <submittedName>
        <fullName evidence="2">Uncharacterized protein</fullName>
    </submittedName>
</protein>
<feature type="compositionally biased region" description="Basic and acidic residues" evidence="1">
    <location>
        <begin position="56"/>
        <end position="67"/>
    </location>
</feature>
<dbReference type="AlphaFoldDB" id="A0A5C4XPY0"/>
<reference evidence="2 3" key="1">
    <citation type="submission" date="2019-06" db="EMBL/GenBank/DDBJ databases">
        <title>The draft genome of Rhizobium smilacinae PTYR-5.</title>
        <authorList>
            <person name="Liu L."/>
            <person name="Li L."/>
            <person name="Zhang X."/>
        </authorList>
    </citation>
    <scope>NUCLEOTIDE SEQUENCE [LARGE SCALE GENOMIC DNA]</scope>
    <source>
        <strain evidence="2 3">PTYR-5</strain>
    </source>
</reference>
<dbReference type="Proteomes" id="UP000311605">
    <property type="component" value="Unassembled WGS sequence"/>
</dbReference>